<proteinExistence type="predicted"/>
<dbReference type="SMART" id="SM00342">
    <property type="entry name" value="HTH_ARAC"/>
    <property type="match status" value="1"/>
</dbReference>
<dbReference type="InterPro" id="IPR018062">
    <property type="entry name" value="HTH_AraC-typ_CS"/>
</dbReference>
<dbReference type="InterPro" id="IPR009057">
    <property type="entry name" value="Homeodomain-like_sf"/>
</dbReference>
<organism evidence="5 6">
    <name type="scientific">Emticicia aquatilis</name>
    <dbReference type="NCBI Taxonomy" id="1537369"/>
    <lineage>
        <taxon>Bacteria</taxon>
        <taxon>Pseudomonadati</taxon>
        <taxon>Bacteroidota</taxon>
        <taxon>Cytophagia</taxon>
        <taxon>Cytophagales</taxon>
        <taxon>Leadbetterellaceae</taxon>
        <taxon>Emticicia</taxon>
    </lineage>
</organism>
<evidence type="ECO:0000256" key="2">
    <source>
        <dbReference type="ARBA" id="ARBA00023125"/>
    </source>
</evidence>
<dbReference type="AlphaFoldDB" id="A0A916YQL8"/>
<evidence type="ECO:0000256" key="3">
    <source>
        <dbReference type="ARBA" id="ARBA00023163"/>
    </source>
</evidence>
<evidence type="ECO:0000256" key="1">
    <source>
        <dbReference type="ARBA" id="ARBA00023015"/>
    </source>
</evidence>
<dbReference type="Gene3D" id="1.10.10.60">
    <property type="entry name" value="Homeodomain-like"/>
    <property type="match status" value="1"/>
</dbReference>
<dbReference type="PANTHER" id="PTHR43280">
    <property type="entry name" value="ARAC-FAMILY TRANSCRIPTIONAL REGULATOR"/>
    <property type="match status" value="1"/>
</dbReference>
<feature type="domain" description="HTH araC/xylS-type" evidence="4">
    <location>
        <begin position="98"/>
        <end position="177"/>
    </location>
</feature>
<protein>
    <recommendedName>
        <fullName evidence="4">HTH araC/xylS-type domain-containing protein</fullName>
    </recommendedName>
</protein>
<dbReference type="PROSITE" id="PS00041">
    <property type="entry name" value="HTH_ARAC_FAMILY_1"/>
    <property type="match status" value="1"/>
</dbReference>
<dbReference type="GO" id="GO:0003700">
    <property type="term" value="F:DNA-binding transcription factor activity"/>
    <property type="evidence" value="ECO:0007669"/>
    <property type="project" value="InterPro"/>
</dbReference>
<evidence type="ECO:0000259" key="4">
    <source>
        <dbReference type="PROSITE" id="PS01124"/>
    </source>
</evidence>
<accession>A0A916YQL8</accession>
<comment type="caution">
    <text evidence="5">The sequence shown here is derived from an EMBL/GenBank/DDBJ whole genome shotgun (WGS) entry which is preliminary data.</text>
</comment>
<dbReference type="Gene3D" id="3.30.70.100">
    <property type="match status" value="1"/>
</dbReference>
<evidence type="ECO:0000313" key="6">
    <source>
        <dbReference type="Proteomes" id="UP000609064"/>
    </source>
</evidence>
<dbReference type="GO" id="GO:0043565">
    <property type="term" value="F:sequence-specific DNA binding"/>
    <property type="evidence" value="ECO:0007669"/>
    <property type="project" value="InterPro"/>
</dbReference>
<keyword evidence="2" id="KW-0238">DNA-binding</keyword>
<reference evidence="5" key="1">
    <citation type="journal article" date="2014" name="Int. J. Syst. Evol. Microbiol.">
        <title>Complete genome sequence of Corynebacterium casei LMG S-19264T (=DSM 44701T), isolated from a smear-ripened cheese.</title>
        <authorList>
            <consortium name="US DOE Joint Genome Institute (JGI-PGF)"/>
            <person name="Walter F."/>
            <person name="Albersmeier A."/>
            <person name="Kalinowski J."/>
            <person name="Ruckert C."/>
        </authorList>
    </citation>
    <scope>NUCLEOTIDE SEQUENCE</scope>
    <source>
        <strain evidence="5">CGMCC 1.15958</strain>
    </source>
</reference>
<dbReference type="PANTHER" id="PTHR43280:SF2">
    <property type="entry name" value="HTH-TYPE TRANSCRIPTIONAL REGULATOR EXSA"/>
    <property type="match status" value="1"/>
</dbReference>
<dbReference type="Proteomes" id="UP000609064">
    <property type="component" value="Unassembled WGS sequence"/>
</dbReference>
<dbReference type="Pfam" id="PF12833">
    <property type="entry name" value="HTH_18"/>
    <property type="match status" value="1"/>
</dbReference>
<dbReference type="InterPro" id="IPR018060">
    <property type="entry name" value="HTH_AraC"/>
</dbReference>
<dbReference type="EMBL" id="BMKK01000004">
    <property type="protein sequence ID" value="GGD57112.1"/>
    <property type="molecule type" value="Genomic_DNA"/>
</dbReference>
<keyword evidence="3" id="KW-0804">Transcription</keyword>
<reference evidence="5" key="2">
    <citation type="submission" date="2020-09" db="EMBL/GenBank/DDBJ databases">
        <authorList>
            <person name="Sun Q."/>
            <person name="Zhou Y."/>
        </authorList>
    </citation>
    <scope>NUCLEOTIDE SEQUENCE</scope>
    <source>
        <strain evidence="5">CGMCC 1.15958</strain>
    </source>
</reference>
<sequence length="195" mass="22546">MNLLIKNMVCNRCIRVVREELENLGLTVSKIDLGYVEIDGNPSQVLLNNIRELLKKEGFEIIEDHHTEVVEHIKRLIIDEIHWKKGKKQESQNFSDFLVKKTGFEYSYLSSLFSSLEKTTIEKYIINQKIELTKELLSYGEQNLSEIAWGLGYSSVAYLSNQFKQIVGMTPSDYKKQHFKNRLALDAVNNVTTIS</sequence>
<dbReference type="SUPFAM" id="SSF46689">
    <property type="entry name" value="Homeodomain-like"/>
    <property type="match status" value="1"/>
</dbReference>
<keyword evidence="6" id="KW-1185">Reference proteome</keyword>
<gene>
    <name evidence="5" type="ORF">GCM10011514_21520</name>
</gene>
<keyword evidence="1" id="KW-0805">Transcription regulation</keyword>
<dbReference type="RefSeq" id="WP_188766085.1">
    <property type="nucleotide sequence ID" value="NZ_BMKK01000004.1"/>
</dbReference>
<name>A0A916YQL8_9BACT</name>
<evidence type="ECO:0000313" key="5">
    <source>
        <dbReference type="EMBL" id="GGD57112.1"/>
    </source>
</evidence>
<dbReference type="PROSITE" id="PS01124">
    <property type="entry name" value="HTH_ARAC_FAMILY_2"/>
    <property type="match status" value="1"/>
</dbReference>